<sequence length="91" mass="10006">MVSRDSRYIHRRWYLEDATLTIQQPKLELLVDFDDPSSFAFPANLPPTLGMRRAAAVATATGGLSGVMGLGSEGNLLADWREIGIPPFTEE</sequence>
<evidence type="ECO:0000313" key="2">
    <source>
        <dbReference type="Proteomes" id="UP000195570"/>
    </source>
</evidence>
<dbReference type="RefSeq" id="XP_067081335.1">
    <property type="nucleotide sequence ID" value="XM_067225234.1"/>
</dbReference>
<protein>
    <submittedName>
        <fullName evidence="1">Uncharacterized protein</fullName>
    </submittedName>
</protein>
<dbReference type="VEuPathDB" id="TriTrypDB:TEOVI_000211300"/>
<dbReference type="GeneID" id="92376053"/>
<proteinExistence type="predicted"/>
<accession>A0A1G4IE52</accession>
<dbReference type="EMBL" id="CZPT02001467">
    <property type="protein sequence ID" value="SCU70539.1"/>
    <property type="molecule type" value="Genomic_DNA"/>
</dbReference>
<comment type="caution">
    <text evidence="1">The sequence shown here is derived from an EMBL/GenBank/DDBJ whole genome shotgun (WGS) entry which is preliminary data.</text>
</comment>
<dbReference type="Proteomes" id="UP000195570">
    <property type="component" value="Unassembled WGS sequence"/>
</dbReference>
<dbReference type="AlphaFoldDB" id="A0A1G4IE52"/>
<organism evidence="1 2">
    <name type="scientific">Trypanosoma equiperdum</name>
    <dbReference type="NCBI Taxonomy" id="5694"/>
    <lineage>
        <taxon>Eukaryota</taxon>
        <taxon>Discoba</taxon>
        <taxon>Euglenozoa</taxon>
        <taxon>Kinetoplastea</taxon>
        <taxon>Metakinetoplastina</taxon>
        <taxon>Trypanosomatida</taxon>
        <taxon>Trypanosomatidae</taxon>
        <taxon>Trypanosoma</taxon>
    </lineage>
</organism>
<evidence type="ECO:0000313" key="1">
    <source>
        <dbReference type="EMBL" id="SCU70539.1"/>
    </source>
</evidence>
<gene>
    <name evidence="1" type="ORF">TEOVI_000211300</name>
</gene>
<name>A0A1G4IE52_TRYEQ</name>
<keyword evidence="2" id="KW-1185">Reference proteome</keyword>
<reference evidence="1" key="1">
    <citation type="submission" date="2016-09" db="EMBL/GenBank/DDBJ databases">
        <authorList>
            <person name="Hebert L."/>
            <person name="Moumen B."/>
        </authorList>
    </citation>
    <scope>NUCLEOTIDE SEQUENCE [LARGE SCALE GENOMIC DNA]</scope>
    <source>
        <strain evidence="1">OVI</strain>
    </source>
</reference>